<dbReference type="Gene3D" id="3.40.50.2300">
    <property type="match status" value="1"/>
</dbReference>
<comment type="caution">
    <text evidence="3">The sequence shown here is derived from an EMBL/GenBank/DDBJ whole genome shotgun (WGS) entry which is preliminary data.</text>
</comment>
<evidence type="ECO:0000313" key="3">
    <source>
        <dbReference type="EMBL" id="MBF8435599.1"/>
    </source>
</evidence>
<dbReference type="InterPro" id="IPR023485">
    <property type="entry name" value="Ptyr_pPase"/>
</dbReference>
<dbReference type="EMBL" id="JADPIE010000001">
    <property type="protein sequence ID" value="MBF8435599.1"/>
    <property type="molecule type" value="Genomic_DNA"/>
</dbReference>
<dbReference type="Proteomes" id="UP000621436">
    <property type="component" value="Unassembled WGS sequence"/>
</dbReference>
<gene>
    <name evidence="3" type="ORF">I0Q91_00775</name>
</gene>
<dbReference type="RefSeq" id="WP_270452241.1">
    <property type="nucleotide sequence ID" value="NZ_JADPIE010000001.1"/>
</dbReference>
<dbReference type="PANTHER" id="PTHR43428:SF1">
    <property type="entry name" value="ARSENATE REDUCTASE"/>
    <property type="match status" value="1"/>
</dbReference>
<name>A0A931F8Q2_9FIRM</name>
<reference evidence="3" key="1">
    <citation type="submission" date="2020-11" db="EMBL/GenBank/DDBJ databases">
        <title>Halonatronomonas betainensis gen. nov., sp. nov. a novel haloalkaliphilic representative of the family Halanaerobiacae capable of betaine degradation.</title>
        <authorList>
            <person name="Boltyanskaya Y."/>
            <person name="Kevbrin V."/>
            <person name="Detkova E."/>
            <person name="Grouzdev D.S."/>
            <person name="Koziaeva V."/>
            <person name="Zhilina T."/>
        </authorList>
    </citation>
    <scope>NUCLEOTIDE SEQUENCE</scope>
    <source>
        <strain evidence="3">Z-7014</strain>
    </source>
</reference>
<organism evidence="3 4">
    <name type="scientific">Halonatronomonas betaini</name>
    <dbReference type="NCBI Taxonomy" id="2778430"/>
    <lineage>
        <taxon>Bacteria</taxon>
        <taxon>Bacillati</taxon>
        <taxon>Bacillota</taxon>
        <taxon>Clostridia</taxon>
        <taxon>Halanaerobiales</taxon>
        <taxon>Halarsenatibacteraceae</taxon>
        <taxon>Halonatronomonas</taxon>
    </lineage>
</organism>
<dbReference type="GO" id="GO:0046685">
    <property type="term" value="P:response to arsenic-containing substance"/>
    <property type="evidence" value="ECO:0007669"/>
    <property type="project" value="UniProtKB-KW"/>
</dbReference>
<evidence type="ECO:0000256" key="1">
    <source>
        <dbReference type="ARBA" id="ARBA00022849"/>
    </source>
</evidence>
<dbReference type="PANTHER" id="PTHR43428">
    <property type="entry name" value="ARSENATE REDUCTASE"/>
    <property type="match status" value="1"/>
</dbReference>
<proteinExistence type="predicted"/>
<keyword evidence="1" id="KW-0059">Arsenical resistance</keyword>
<dbReference type="SUPFAM" id="SSF52788">
    <property type="entry name" value="Phosphotyrosine protein phosphatases I"/>
    <property type="match status" value="1"/>
</dbReference>
<keyword evidence="4" id="KW-1185">Reference proteome</keyword>
<evidence type="ECO:0000313" key="4">
    <source>
        <dbReference type="Proteomes" id="UP000621436"/>
    </source>
</evidence>
<dbReference type="SMART" id="SM00226">
    <property type="entry name" value="LMWPc"/>
    <property type="match status" value="1"/>
</dbReference>
<accession>A0A931F8Q2</accession>
<dbReference type="InterPro" id="IPR036196">
    <property type="entry name" value="Ptyr_pPase_sf"/>
</dbReference>
<dbReference type="CDD" id="cd16345">
    <property type="entry name" value="LMWP_ArsC"/>
    <property type="match status" value="1"/>
</dbReference>
<protein>
    <submittedName>
        <fullName evidence="3">Arsenate reductase ArsC</fullName>
    </submittedName>
</protein>
<feature type="domain" description="Phosphotyrosine protein phosphatase I" evidence="2">
    <location>
        <begin position="4"/>
        <end position="128"/>
    </location>
</feature>
<sequence>MEKIKVGFICVGNSCRSQMAEGFARDYGGDILEVYSAGTDPAPEVKPNAVEAMAEKGIDISDQYPKLLKEIPGELDILITMGCNVECPYIPCKFREDWGLDDPAGHPIEVFRETRDIIEDKVKDLIEKVKTGELDLKA</sequence>
<evidence type="ECO:0000259" key="2">
    <source>
        <dbReference type="SMART" id="SM00226"/>
    </source>
</evidence>
<dbReference type="Pfam" id="PF01451">
    <property type="entry name" value="LMWPc"/>
    <property type="match status" value="1"/>
</dbReference>
<dbReference type="AlphaFoldDB" id="A0A931F8Q2"/>